<organism evidence="5 6">
    <name type="scientific">Ancylobacter dichloromethanicus</name>
    <dbReference type="NCBI Taxonomy" id="518825"/>
    <lineage>
        <taxon>Bacteria</taxon>
        <taxon>Pseudomonadati</taxon>
        <taxon>Pseudomonadota</taxon>
        <taxon>Alphaproteobacteria</taxon>
        <taxon>Hyphomicrobiales</taxon>
        <taxon>Xanthobacteraceae</taxon>
        <taxon>Ancylobacter</taxon>
    </lineage>
</organism>
<evidence type="ECO:0000313" key="5">
    <source>
        <dbReference type="EMBL" id="GLK73576.1"/>
    </source>
</evidence>
<dbReference type="NCBIfam" id="TIGR02050">
    <property type="entry name" value="gshA_cyan_rel"/>
    <property type="match status" value="1"/>
</dbReference>
<comment type="catalytic activity">
    <reaction evidence="4">
        <text>L-cysteine + L-glutamate + ATP = gamma-L-glutamyl-L-cysteine + ADP + phosphate + H(+)</text>
        <dbReference type="Rhea" id="RHEA:13285"/>
        <dbReference type="ChEBI" id="CHEBI:15378"/>
        <dbReference type="ChEBI" id="CHEBI:29985"/>
        <dbReference type="ChEBI" id="CHEBI:30616"/>
        <dbReference type="ChEBI" id="CHEBI:35235"/>
        <dbReference type="ChEBI" id="CHEBI:43474"/>
        <dbReference type="ChEBI" id="CHEBI:58173"/>
        <dbReference type="ChEBI" id="CHEBI:456216"/>
        <dbReference type="EC" id="6.3.2.2"/>
    </reaction>
</comment>
<keyword evidence="6" id="KW-1185">Reference proteome</keyword>
<dbReference type="NCBIfam" id="NF010039">
    <property type="entry name" value="PRK13515.1"/>
    <property type="match status" value="1"/>
</dbReference>
<dbReference type="InterPro" id="IPR011793">
    <property type="entry name" value="YbdK"/>
</dbReference>
<keyword evidence="3 4" id="KW-0067">ATP-binding</keyword>
<evidence type="ECO:0000256" key="3">
    <source>
        <dbReference type="ARBA" id="ARBA00022840"/>
    </source>
</evidence>
<reference evidence="5" key="1">
    <citation type="journal article" date="2014" name="Int. J. Syst. Evol. Microbiol.">
        <title>Complete genome sequence of Corynebacterium casei LMG S-19264T (=DSM 44701T), isolated from a smear-ripened cheese.</title>
        <authorList>
            <consortium name="US DOE Joint Genome Institute (JGI-PGF)"/>
            <person name="Walter F."/>
            <person name="Albersmeier A."/>
            <person name="Kalinowski J."/>
            <person name="Ruckert C."/>
        </authorList>
    </citation>
    <scope>NUCLEOTIDE SEQUENCE</scope>
    <source>
        <strain evidence="5">VKM B-2484</strain>
    </source>
</reference>
<sequence length="384" mass="42887">MNAGKDAMSEARTEDYRIGIEEEYFIVESETKSALRRVPPAFMGKVRDSLGKAVSGELLQSQIEVMTRPHGSAADARRELHGLRRSLAEVSEGFDLAFIAAGTHPTASWQTGKRTPTQRYDGVMHDLQMLGERNMLCGMHVHVELPDADQRIDVMRRILPYLPVFVALSTSSPFWESKRTGLMGYRLAAYDELPRTGLPELFESAKDYRDYVDALVAARAIRDSSYVWWTIRPSEKHPTLELRAPDSCTRVEDSVAIAALYRALVRHLVRDPKLNAGIDAVDRAIAVENKWRAQRYGIHGSFVDRRAREAIPVAQAVETLIDQLTDDAEALGGRPELDHLRTIITGGTSADIQIAVYQEAAHRTGNRNEALNAVKTWLTHASAQ</sequence>
<dbReference type="InterPro" id="IPR006336">
    <property type="entry name" value="GCS2"/>
</dbReference>
<name>A0A9W6J9V2_9HYPH</name>
<gene>
    <name evidence="5" type="ORF">GCM10017643_36930</name>
</gene>
<dbReference type="InterPro" id="IPR014746">
    <property type="entry name" value="Gln_synth/guanido_kin_cat_dom"/>
</dbReference>
<dbReference type="Proteomes" id="UP001143370">
    <property type="component" value="Unassembled WGS sequence"/>
</dbReference>
<proteinExistence type="inferred from homology"/>
<dbReference type="PANTHER" id="PTHR36510">
    <property type="entry name" value="GLUTAMATE--CYSTEINE LIGASE 2-RELATED"/>
    <property type="match status" value="1"/>
</dbReference>
<dbReference type="Gene3D" id="3.30.590.20">
    <property type="match status" value="1"/>
</dbReference>
<evidence type="ECO:0000256" key="2">
    <source>
        <dbReference type="ARBA" id="ARBA00022741"/>
    </source>
</evidence>
<comment type="function">
    <text evidence="4">ATP-dependent carboxylate-amine ligase which exhibits weak glutamate--cysteine ligase activity.</text>
</comment>
<dbReference type="HAMAP" id="MF_01609">
    <property type="entry name" value="Glu_cys_ligase_2"/>
    <property type="match status" value="1"/>
</dbReference>
<dbReference type="GO" id="GO:0005524">
    <property type="term" value="F:ATP binding"/>
    <property type="evidence" value="ECO:0007669"/>
    <property type="project" value="UniProtKB-KW"/>
</dbReference>
<dbReference type="GO" id="GO:0004357">
    <property type="term" value="F:glutamate-cysteine ligase activity"/>
    <property type="evidence" value="ECO:0007669"/>
    <property type="project" value="UniProtKB-EC"/>
</dbReference>
<dbReference type="SUPFAM" id="SSF55931">
    <property type="entry name" value="Glutamine synthetase/guanido kinase"/>
    <property type="match status" value="1"/>
</dbReference>
<dbReference type="InterPro" id="IPR050141">
    <property type="entry name" value="GCL_type2/YbdK_subfam"/>
</dbReference>
<keyword evidence="1 4" id="KW-0436">Ligase</keyword>
<dbReference type="AlphaFoldDB" id="A0A9W6J9V2"/>
<accession>A0A9W6J9V2</accession>
<evidence type="ECO:0000313" key="6">
    <source>
        <dbReference type="Proteomes" id="UP001143370"/>
    </source>
</evidence>
<comment type="similarity">
    <text evidence="4">Belongs to the glutamate--cysteine ligase type 2 family. YbdK subfamily.</text>
</comment>
<evidence type="ECO:0000256" key="4">
    <source>
        <dbReference type="HAMAP-Rule" id="MF_01609"/>
    </source>
</evidence>
<keyword evidence="2 4" id="KW-0547">Nucleotide-binding</keyword>
<dbReference type="EMBL" id="BSFJ01000027">
    <property type="protein sequence ID" value="GLK73576.1"/>
    <property type="molecule type" value="Genomic_DNA"/>
</dbReference>
<evidence type="ECO:0000256" key="1">
    <source>
        <dbReference type="ARBA" id="ARBA00022598"/>
    </source>
</evidence>
<comment type="caution">
    <text evidence="5">The sequence shown here is derived from an EMBL/GenBank/DDBJ whole genome shotgun (WGS) entry which is preliminary data.</text>
</comment>
<reference evidence="5" key="2">
    <citation type="submission" date="2023-01" db="EMBL/GenBank/DDBJ databases">
        <authorList>
            <person name="Sun Q."/>
            <person name="Evtushenko L."/>
        </authorList>
    </citation>
    <scope>NUCLEOTIDE SEQUENCE</scope>
    <source>
        <strain evidence="5">VKM B-2484</strain>
    </source>
</reference>
<dbReference type="GO" id="GO:0042398">
    <property type="term" value="P:modified amino acid biosynthetic process"/>
    <property type="evidence" value="ECO:0007669"/>
    <property type="project" value="InterPro"/>
</dbReference>
<protein>
    <recommendedName>
        <fullName evidence="4">Putative glutamate--cysteine ligase 2</fullName>
        <ecNumber evidence="4">6.3.2.2</ecNumber>
    </recommendedName>
    <alternativeName>
        <fullName evidence="4">Gamma-glutamylcysteine synthetase 2</fullName>
        <shortName evidence="4">GCS 2</shortName>
        <shortName evidence="4">Gamma-GCS 2</shortName>
    </alternativeName>
</protein>
<dbReference type="PANTHER" id="PTHR36510:SF1">
    <property type="entry name" value="GLUTAMATE--CYSTEINE LIGASE 2-RELATED"/>
    <property type="match status" value="1"/>
</dbReference>
<dbReference type="EC" id="6.3.2.2" evidence="4"/>
<dbReference type="Pfam" id="PF04107">
    <property type="entry name" value="GCS2"/>
    <property type="match status" value="1"/>
</dbReference>